<dbReference type="PANTHER" id="PTHR48468:SF1">
    <property type="entry name" value="PLASTOCYANIN-LIKE DOMAIN-CONTAINING PROTEIN"/>
    <property type="match status" value="1"/>
</dbReference>
<proteinExistence type="predicted"/>
<dbReference type="InterPro" id="IPR056650">
    <property type="entry name" value="DUF7748"/>
</dbReference>
<dbReference type="AlphaFoldDB" id="A0A2K1IQI1"/>
<dbReference type="Proteomes" id="UP000006727">
    <property type="component" value="Chromosome 21"/>
</dbReference>
<evidence type="ECO:0000259" key="1">
    <source>
        <dbReference type="Pfam" id="PF24928"/>
    </source>
</evidence>
<dbReference type="PANTHER" id="PTHR48468">
    <property type="entry name" value="PLASTOCYANIN-LIKE DOMAIN-CONTAINING PROTEIN"/>
    <property type="match status" value="1"/>
</dbReference>
<reference evidence="2 4" key="2">
    <citation type="journal article" date="2018" name="Plant J.">
        <title>The Physcomitrella patens chromosome-scale assembly reveals moss genome structure and evolution.</title>
        <authorList>
            <person name="Lang D."/>
            <person name="Ullrich K.K."/>
            <person name="Murat F."/>
            <person name="Fuchs J."/>
            <person name="Jenkins J."/>
            <person name="Haas F.B."/>
            <person name="Piednoel M."/>
            <person name="Gundlach H."/>
            <person name="Van Bel M."/>
            <person name="Meyberg R."/>
            <person name="Vives C."/>
            <person name="Morata J."/>
            <person name="Symeonidi A."/>
            <person name="Hiss M."/>
            <person name="Muchero W."/>
            <person name="Kamisugi Y."/>
            <person name="Saleh O."/>
            <person name="Blanc G."/>
            <person name="Decker E.L."/>
            <person name="van Gessel N."/>
            <person name="Grimwood J."/>
            <person name="Hayes R.D."/>
            <person name="Graham S.W."/>
            <person name="Gunter L.E."/>
            <person name="McDaniel S.F."/>
            <person name="Hoernstein S.N.W."/>
            <person name="Larsson A."/>
            <person name="Li F.W."/>
            <person name="Perroud P.F."/>
            <person name="Phillips J."/>
            <person name="Ranjan P."/>
            <person name="Rokshar D.S."/>
            <person name="Rothfels C.J."/>
            <person name="Schneider L."/>
            <person name="Shu S."/>
            <person name="Stevenson D.W."/>
            <person name="Thummler F."/>
            <person name="Tillich M."/>
            <person name="Villarreal Aguilar J.C."/>
            <person name="Widiez T."/>
            <person name="Wong G.K."/>
            <person name="Wymore A."/>
            <person name="Zhang Y."/>
            <person name="Zimmer A.D."/>
            <person name="Quatrano R.S."/>
            <person name="Mayer K.F.X."/>
            <person name="Goodstein D."/>
            <person name="Casacuberta J.M."/>
            <person name="Vandepoele K."/>
            <person name="Reski R."/>
            <person name="Cuming A.C."/>
            <person name="Tuskan G.A."/>
            <person name="Maumus F."/>
            <person name="Salse J."/>
            <person name="Schmutz J."/>
            <person name="Rensing S.A."/>
        </authorList>
    </citation>
    <scope>NUCLEOTIDE SEQUENCE [LARGE SCALE GENOMIC DNA]</scope>
    <source>
        <strain evidence="3 4">cv. Gransden 2004</strain>
    </source>
</reference>
<gene>
    <name evidence="2" type="ORF">PHYPA_025656</name>
</gene>
<organism evidence="2">
    <name type="scientific">Physcomitrium patens</name>
    <name type="common">Spreading-leaved earth moss</name>
    <name type="synonym">Physcomitrella patens</name>
    <dbReference type="NCBI Taxonomy" id="3218"/>
    <lineage>
        <taxon>Eukaryota</taxon>
        <taxon>Viridiplantae</taxon>
        <taxon>Streptophyta</taxon>
        <taxon>Embryophyta</taxon>
        <taxon>Bryophyta</taxon>
        <taxon>Bryophytina</taxon>
        <taxon>Bryopsida</taxon>
        <taxon>Funariidae</taxon>
        <taxon>Funariales</taxon>
        <taxon>Funariaceae</taxon>
        <taxon>Physcomitrium</taxon>
    </lineage>
</organism>
<reference evidence="2 4" key="1">
    <citation type="journal article" date="2008" name="Science">
        <title>The Physcomitrella genome reveals evolutionary insights into the conquest of land by plants.</title>
        <authorList>
            <person name="Rensing S."/>
            <person name="Lang D."/>
            <person name="Zimmer A."/>
            <person name="Terry A."/>
            <person name="Salamov A."/>
            <person name="Shapiro H."/>
            <person name="Nishiyama T."/>
            <person name="Perroud P.-F."/>
            <person name="Lindquist E."/>
            <person name="Kamisugi Y."/>
            <person name="Tanahashi T."/>
            <person name="Sakakibara K."/>
            <person name="Fujita T."/>
            <person name="Oishi K."/>
            <person name="Shin-I T."/>
            <person name="Kuroki Y."/>
            <person name="Toyoda A."/>
            <person name="Suzuki Y."/>
            <person name="Hashimoto A."/>
            <person name="Yamaguchi K."/>
            <person name="Sugano A."/>
            <person name="Kohara Y."/>
            <person name="Fujiyama A."/>
            <person name="Anterola A."/>
            <person name="Aoki S."/>
            <person name="Ashton N."/>
            <person name="Barbazuk W.B."/>
            <person name="Barker E."/>
            <person name="Bennetzen J."/>
            <person name="Bezanilla M."/>
            <person name="Blankenship R."/>
            <person name="Cho S.H."/>
            <person name="Dutcher S."/>
            <person name="Estelle M."/>
            <person name="Fawcett J.A."/>
            <person name="Gundlach H."/>
            <person name="Hanada K."/>
            <person name="Heyl A."/>
            <person name="Hicks K.A."/>
            <person name="Hugh J."/>
            <person name="Lohr M."/>
            <person name="Mayer K."/>
            <person name="Melkozernov A."/>
            <person name="Murata T."/>
            <person name="Nelson D."/>
            <person name="Pils B."/>
            <person name="Prigge M."/>
            <person name="Reiss B."/>
            <person name="Renner T."/>
            <person name="Rombauts S."/>
            <person name="Rushton P."/>
            <person name="Sanderfoot A."/>
            <person name="Schween G."/>
            <person name="Shiu S.-H."/>
            <person name="Stueber K."/>
            <person name="Theodoulou F.L."/>
            <person name="Tu H."/>
            <person name="Van de Peer Y."/>
            <person name="Verrier P.J."/>
            <person name="Waters E."/>
            <person name="Wood A."/>
            <person name="Yang L."/>
            <person name="Cove D."/>
            <person name="Cuming A."/>
            <person name="Hasebe M."/>
            <person name="Lucas S."/>
            <person name="Mishler D.B."/>
            <person name="Reski R."/>
            <person name="Grigoriev I."/>
            <person name="Quatrano R.S."/>
            <person name="Boore J.L."/>
        </authorList>
    </citation>
    <scope>NUCLEOTIDE SEQUENCE [LARGE SCALE GENOMIC DNA]</scope>
    <source>
        <strain evidence="3 4">cv. Gransden 2004</strain>
    </source>
</reference>
<name>A0A2K1IQI1_PHYPA</name>
<protein>
    <recommendedName>
        <fullName evidence="1">DUF7748 domain-containing protein</fullName>
    </recommendedName>
</protein>
<feature type="domain" description="DUF7748" evidence="1">
    <location>
        <begin position="3"/>
        <end position="72"/>
    </location>
</feature>
<reference evidence="3" key="3">
    <citation type="submission" date="2020-12" db="UniProtKB">
        <authorList>
            <consortium name="EnsemblPlants"/>
        </authorList>
    </citation>
    <scope>IDENTIFICATION</scope>
</reference>
<evidence type="ECO:0000313" key="2">
    <source>
        <dbReference type="EMBL" id="PNR31535.1"/>
    </source>
</evidence>
<evidence type="ECO:0000313" key="4">
    <source>
        <dbReference type="Proteomes" id="UP000006727"/>
    </source>
</evidence>
<dbReference type="InParanoid" id="A0A2K1IQI1"/>
<sequence length="75" mass="8346">MGSTQIINLTSRPLDMRVDMCQYTTKVATVHANNSYTMYTDCRDTYMEYSLGADDGAGKVVKLNTDECVDNKPSP</sequence>
<dbReference type="EnsemblPlants" id="Pp3c21_2830V3.1">
    <property type="protein sequence ID" value="PAC:32915803.CDS.1"/>
    <property type="gene ID" value="Pp3c21_2830"/>
</dbReference>
<dbReference type="EMBL" id="ABEU02000021">
    <property type="protein sequence ID" value="PNR31535.1"/>
    <property type="molecule type" value="Genomic_DNA"/>
</dbReference>
<keyword evidence="4" id="KW-1185">Reference proteome</keyword>
<dbReference type="Gramene" id="Pp3c21_2830V3.2">
    <property type="protein sequence ID" value="PAC:32915804.CDS.1"/>
    <property type="gene ID" value="Pp3c21_2830"/>
</dbReference>
<evidence type="ECO:0000313" key="3">
    <source>
        <dbReference type="EnsemblPlants" id="PAC:32915803.CDS.1"/>
    </source>
</evidence>
<dbReference type="Pfam" id="PF24928">
    <property type="entry name" value="DUF7748"/>
    <property type="match status" value="1"/>
</dbReference>
<accession>A0A2K1IQI1</accession>
<dbReference type="EnsemblPlants" id="Pp3c21_2830V3.2">
    <property type="protein sequence ID" value="PAC:32915804.CDS.1"/>
    <property type="gene ID" value="Pp3c21_2830"/>
</dbReference>
<dbReference type="Gramene" id="Pp3c21_2830V3.1">
    <property type="protein sequence ID" value="PAC:32915803.CDS.1"/>
    <property type="gene ID" value="Pp3c21_2830"/>
</dbReference>